<dbReference type="InterPro" id="IPR018509">
    <property type="entry name" value="DHquinase_II_CS"/>
</dbReference>
<dbReference type="PROSITE" id="PS01029">
    <property type="entry name" value="DEHYDROQUINASE_II"/>
    <property type="match status" value="1"/>
</dbReference>
<dbReference type="NCBIfam" id="NF003807">
    <property type="entry name" value="PRK05395.1-4"/>
    <property type="match status" value="1"/>
</dbReference>
<proteinExistence type="inferred from homology"/>
<dbReference type="NCBIfam" id="TIGR01088">
    <property type="entry name" value="aroQ"/>
    <property type="match status" value="1"/>
</dbReference>
<dbReference type="SUPFAM" id="SSF52304">
    <property type="entry name" value="Type II 3-dehydroquinate dehydratase"/>
    <property type="match status" value="1"/>
</dbReference>
<accession>A0A1M4U5U4</accession>
<evidence type="ECO:0000256" key="9">
    <source>
        <dbReference type="PIRSR" id="PIRSR001399-1"/>
    </source>
</evidence>
<comment type="subunit">
    <text evidence="4 8">Homododecamer.</text>
</comment>
<gene>
    <name evidence="8" type="primary">aroQ</name>
    <name evidence="12" type="ORF">SAMN02746089_00386</name>
</gene>
<dbReference type="STRING" id="1121256.SAMN02746089_00386"/>
<feature type="binding site" evidence="8 10">
    <location>
        <position position="79"/>
    </location>
    <ligand>
        <name>substrate</name>
    </ligand>
</feature>
<evidence type="ECO:0000256" key="2">
    <source>
        <dbReference type="ARBA" id="ARBA00004902"/>
    </source>
</evidence>
<evidence type="ECO:0000256" key="5">
    <source>
        <dbReference type="ARBA" id="ARBA00012060"/>
    </source>
</evidence>
<organism evidence="12 13">
    <name type="scientific">Caldanaerobius fijiensis DSM 17918</name>
    <dbReference type="NCBI Taxonomy" id="1121256"/>
    <lineage>
        <taxon>Bacteria</taxon>
        <taxon>Bacillati</taxon>
        <taxon>Bacillota</taxon>
        <taxon>Clostridia</taxon>
        <taxon>Thermoanaerobacterales</taxon>
        <taxon>Thermoanaerobacteraceae</taxon>
        <taxon>Caldanaerobius</taxon>
    </lineage>
</organism>
<comment type="pathway">
    <text evidence="2 8">Metabolic intermediate biosynthesis; chorismate biosynthesis; chorismate from D-erythrose 4-phosphate and phosphoenolpyruvate: step 3/7.</text>
</comment>
<dbReference type="RefSeq" id="WP_073341409.1">
    <property type="nucleotide sequence ID" value="NZ_FQVH01000002.1"/>
</dbReference>
<dbReference type="InterPro" id="IPR001874">
    <property type="entry name" value="DHquinase_II"/>
</dbReference>
<dbReference type="HAMAP" id="MF_00169">
    <property type="entry name" value="AroQ"/>
    <property type="match status" value="1"/>
</dbReference>
<name>A0A1M4U5U4_9THEO</name>
<keyword evidence="6 8" id="KW-0057">Aromatic amino acid biosynthesis</keyword>
<dbReference type="AlphaFoldDB" id="A0A1M4U5U4"/>
<feature type="binding site" evidence="8 10">
    <location>
        <position position="110"/>
    </location>
    <ligand>
        <name>substrate</name>
    </ligand>
</feature>
<evidence type="ECO:0000313" key="12">
    <source>
        <dbReference type="EMBL" id="SHE51980.1"/>
    </source>
</evidence>
<feature type="active site" description="Proton donor" evidence="8 9">
    <location>
        <position position="99"/>
    </location>
</feature>
<dbReference type="NCBIfam" id="NF003805">
    <property type="entry name" value="PRK05395.1-2"/>
    <property type="match status" value="1"/>
</dbReference>
<dbReference type="EMBL" id="FQVH01000002">
    <property type="protein sequence ID" value="SHE51980.1"/>
    <property type="molecule type" value="Genomic_DNA"/>
</dbReference>
<evidence type="ECO:0000256" key="1">
    <source>
        <dbReference type="ARBA" id="ARBA00001864"/>
    </source>
</evidence>
<dbReference type="PANTHER" id="PTHR21272:SF3">
    <property type="entry name" value="CATABOLIC 3-DEHYDROQUINASE"/>
    <property type="match status" value="1"/>
</dbReference>
<comment type="catalytic activity">
    <reaction evidence="1 8">
        <text>3-dehydroquinate = 3-dehydroshikimate + H2O</text>
        <dbReference type="Rhea" id="RHEA:21096"/>
        <dbReference type="ChEBI" id="CHEBI:15377"/>
        <dbReference type="ChEBI" id="CHEBI:16630"/>
        <dbReference type="ChEBI" id="CHEBI:32364"/>
        <dbReference type="EC" id="4.2.1.10"/>
    </reaction>
</comment>
<evidence type="ECO:0000313" key="13">
    <source>
        <dbReference type="Proteomes" id="UP000184088"/>
    </source>
</evidence>
<feature type="site" description="Transition state stabilizer" evidence="8 11">
    <location>
        <position position="17"/>
    </location>
</feature>
<reference evidence="12 13" key="1">
    <citation type="submission" date="2016-11" db="EMBL/GenBank/DDBJ databases">
        <authorList>
            <person name="Jaros S."/>
            <person name="Januszkiewicz K."/>
            <person name="Wedrychowicz H."/>
        </authorList>
    </citation>
    <scope>NUCLEOTIDE SEQUENCE [LARGE SCALE GENOMIC DNA]</scope>
    <source>
        <strain evidence="12 13">DSM 17918</strain>
    </source>
</reference>
<evidence type="ECO:0000256" key="8">
    <source>
        <dbReference type="HAMAP-Rule" id="MF_00169"/>
    </source>
</evidence>
<evidence type="ECO:0000256" key="6">
    <source>
        <dbReference type="ARBA" id="ARBA00023141"/>
    </source>
</evidence>
<evidence type="ECO:0000256" key="7">
    <source>
        <dbReference type="ARBA" id="ARBA00023239"/>
    </source>
</evidence>
<dbReference type="GO" id="GO:0003855">
    <property type="term" value="F:3-dehydroquinate dehydratase activity"/>
    <property type="evidence" value="ECO:0007669"/>
    <property type="project" value="UniProtKB-UniRule"/>
</dbReference>
<dbReference type="PIRSF" id="PIRSF001399">
    <property type="entry name" value="DHquinase_II"/>
    <property type="match status" value="1"/>
</dbReference>
<feature type="binding site" evidence="8 10">
    <location>
        <position position="86"/>
    </location>
    <ligand>
        <name>substrate</name>
    </ligand>
</feature>
<keyword evidence="13" id="KW-1185">Reference proteome</keyword>
<comment type="similarity">
    <text evidence="3 8">Belongs to the type-II 3-dehydroquinase family.</text>
</comment>
<comment type="function">
    <text evidence="8">Catalyzes a trans-dehydration via an enolate intermediate.</text>
</comment>
<evidence type="ECO:0000256" key="10">
    <source>
        <dbReference type="PIRSR" id="PIRSR001399-2"/>
    </source>
</evidence>
<keyword evidence="8" id="KW-0028">Amino-acid biosynthesis</keyword>
<evidence type="ECO:0000256" key="11">
    <source>
        <dbReference type="PIRSR" id="PIRSR001399-3"/>
    </source>
</evidence>
<dbReference type="UniPathway" id="UPA00053">
    <property type="reaction ID" value="UER00086"/>
</dbReference>
<sequence>MHVQVIHGPNLNFTGIREKDIYGIAGLEDINRRITARAKELGIIVDIAQSNSEGEIIDIIHSCYKRVDGIIINAGAYTHYSYAIRDAIKSVDIPCVEVHLSNIYSREEFRHKSVLSPVCVGQIAGFGAYSYLLALEYFSLKWSDQNGKD</sequence>
<dbReference type="Gene3D" id="3.40.50.9100">
    <property type="entry name" value="Dehydroquinase, class II"/>
    <property type="match status" value="1"/>
</dbReference>
<dbReference type="GO" id="GO:0019631">
    <property type="term" value="P:quinate catabolic process"/>
    <property type="evidence" value="ECO:0007669"/>
    <property type="project" value="TreeGrafter"/>
</dbReference>
<dbReference type="Proteomes" id="UP000184088">
    <property type="component" value="Unassembled WGS sequence"/>
</dbReference>
<evidence type="ECO:0000256" key="4">
    <source>
        <dbReference type="ARBA" id="ARBA00011193"/>
    </source>
</evidence>
<protein>
    <recommendedName>
        <fullName evidence="5 8">3-dehydroquinate dehydratase</fullName>
        <shortName evidence="8">3-dehydroquinase</shortName>
        <ecNumber evidence="5 8">4.2.1.10</ecNumber>
    </recommendedName>
    <alternativeName>
        <fullName evidence="8">Type II DHQase</fullName>
    </alternativeName>
</protein>
<dbReference type="GO" id="GO:0009073">
    <property type="term" value="P:aromatic amino acid family biosynthetic process"/>
    <property type="evidence" value="ECO:0007669"/>
    <property type="project" value="UniProtKB-KW"/>
</dbReference>
<dbReference type="GO" id="GO:0008652">
    <property type="term" value="P:amino acid biosynthetic process"/>
    <property type="evidence" value="ECO:0007669"/>
    <property type="project" value="UniProtKB-KW"/>
</dbReference>
<dbReference type="NCBIfam" id="NF003806">
    <property type="entry name" value="PRK05395.1-3"/>
    <property type="match status" value="1"/>
</dbReference>
<dbReference type="CDD" id="cd00466">
    <property type="entry name" value="DHQase_II"/>
    <property type="match status" value="1"/>
</dbReference>
<dbReference type="GO" id="GO:0009423">
    <property type="term" value="P:chorismate biosynthetic process"/>
    <property type="evidence" value="ECO:0007669"/>
    <property type="project" value="UniProtKB-UniRule"/>
</dbReference>
<keyword evidence="7 8" id="KW-0456">Lyase</keyword>
<dbReference type="Pfam" id="PF01220">
    <property type="entry name" value="DHquinase_II"/>
    <property type="match status" value="1"/>
</dbReference>
<feature type="active site" description="Proton acceptor" evidence="8 9">
    <location>
        <position position="22"/>
    </location>
</feature>
<dbReference type="PANTHER" id="PTHR21272">
    <property type="entry name" value="CATABOLIC 3-DEHYDROQUINASE"/>
    <property type="match status" value="1"/>
</dbReference>
<feature type="binding site" evidence="8 10">
    <location>
        <position position="73"/>
    </location>
    <ligand>
        <name>substrate</name>
    </ligand>
</feature>
<evidence type="ECO:0000256" key="3">
    <source>
        <dbReference type="ARBA" id="ARBA00011037"/>
    </source>
</evidence>
<dbReference type="InterPro" id="IPR036441">
    <property type="entry name" value="DHquinase_II_sf"/>
</dbReference>
<dbReference type="EC" id="4.2.1.10" evidence="5 8"/>
<feature type="binding site" evidence="8 10">
    <location>
        <begin position="100"/>
        <end position="101"/>
    </location>
    <ligand>
        <name>substrate</name>
    </ligand>
</feature>